<evidence type="ECO:0000313" key="6">
    <source>
        <dbReference type="Proteomes" id="UP001430584"/>
    </source>
</evidence>
<evidence type="ECO:0000259" key="4">
    <source>
        <dbReference type="Pfam" id="PF24883"/>
    </source>
</evidence>
<keyword evidence="1" id="KW-0677">Repeat</keyword>
<dbReference type="EMBL" id="JAJVCZ030000004">
    <property type="protein sequence ID" value="KAL0260724.1"/>
    <property type="molecule type" value="Genomic_DNA"/>
</dbReference>
<evidence type="ECO:0000256" key="1">
    <source>
        <dbReference type="ARBA" id="ARBA00022737"/>
    </source>
</evidence>
<evidence type="ECO:0000259" key="3">
    <source>
        <dbReference type="Pfam" id="PF24809"/>
    </source>
</evidence>
<evidence type="ECO:0000313" key="5">
    <source>
        <dbReference type="EMBL" id="KAL0260724.1"/>
    </source>
</evidence>
<accession>A0ABR3CML1</accession>
<proteinExistence type="predicted"/>
<dbReference type="Proteomes" id="UP001430584">
    <property type="component" value="Unassembled WGS sequence"/>
</dbReference>
<dbReference type="GeneID" id="92008499"/>
<gene>
    <name evidence="5" type="ORF">SLS55_004414</name>
</gene>
<dbReference type="InterPro" id="IPR056125">
    <property type="entry name" value="DUF7708"/>
</dbReference>
<dbReference type="InterPro" id="IPR056884">
    <property type="entry name" value="NPHP3-like_N"/>
</dbReference>
<dbReference type="RefSeq" id="XP_066633753.1">
    <property type="nucleotide sequence ID" value="XM_066775872.1"/>
</dbReference>
<dbReference type="PANTHER" id="PTHR10039:SF17">
    <property type="entry name" value="FUNGAL STAND N-TERMINAL GOODBYE DOMAIN-CONTAINING PROTEIN-RELATED"/>
    <property type="match status" value="1"/>
</dbReference>
<feature type="compositionally biased region" description="Basic and acidic residues" evidence="2">
    <location>
        <begin position="280"/>
        <end position="290"/>
    </location>
</feature>
<comment type="caution">
    <text evidence="5">The sequence shown here is derived from an EMBL/GenBank/DDBJ whole genome shotgun (WGS) entry which is preliminary data.</text>
</comment>
<evidence type="ECO:0008006" key="7">
    <source>
        <dbReference type="Google" id="ProtNLM"/>
    </source>
</evidence>
<feature type="domain" description="DUF7708" evidence="3">
    <location>
        <begin position="63"/>
        <end position="210"/>
    </location>
</feature>
<dbReference type="Pfam" id="PF24883">
    <property type="entry name" value="NPHP3_N"/>
    <property type="match status" value="1"/>
</dbReference>
<feature type="region of interest" description="Disordered" evidence="2">
    <location>
        <begin position="272"/>
        <end position="304"/>
    </location>
</feature>
<evidence type="ECO:0000256" key="2">
    <source>
        <dbReference type="SAM" id="MobiDB-lite"/>
    </source>
</evidence>
<dbReference type="PANTHER" id="PTHR10039">
    <property type="entry name" value="AMELOGENIN"/>
    <property type="match status" value="1"/>
</dbReference>
<sequence length="585" mass="66792">MELRIKEFREHANSAEWEEIERSRTEMQLLLEKARTEQEKRHPNRITDGGAQASIRANIKKGLDNAAQVTYHYVKMLDVMVSQAPELVAVAYGAVKIILAVQVNHQEVREKVPAFMKQASTEFEALDHLTAYRPSKNLVSAVAQAYNLYIKFLAKAVKLYTECLPSKALFAYVISERLWKATIHPWKNRFQDIVSNIEETFRLIHKVAQLHGLVDSHLSLQLNRQALEMLKNQQSQSDRMLALLEKISQTVSISFNKAEDVRETATAVRKRVNEVIDQPQVDRSHAERSSQDAPQFEDGSTNSSQSVNQILDVLFPEMVQEESSNESNRRTRAIMEFPSMHRYKAKQKMSLRSEQLITWLKSPTSQLLWLDGSNLLTQSDCNMMFTNPLILAAEGSFDSTIVLRYRHRGTTSVAAYTTLVQSLVSQSLKQNPEIFHQISPRMTKERVKDLDSLWDLLDACLQLINASCVYMIIDGVDELGGEHPQQEEFVNHMNRILNTPGMLVKVLLTATLQRNERLDTVISASILHSQIIRRSPVRTLSIDGMETGFPLLSHELVRLQERKCGSIAFNRLPYLYSPGSTIFEW</sequence>
<reference evidence="5 6" key="1">
    <citation type="submission" date="2024-02" db="EMBL/GenBank/DDBJ databases">
        <title>De novo assembly and annotation of 12 fungi associated with fruit tree decline syndrome in Ontario, Canada.</title>
        <authorList>
            <person name="Sulman M."/>
            <person name="Ellouze W."/>
            <person name="Ilyukhin E."/>
        </authorList>
    </citation>
    <scope>NUCLEOTIDE SEQUENCE [LARGE SCALE GENOMIC DNA]</scope>
    <source>
        <strain evidence="5 6">FDS-637</strain>
    </source>
</reference>
<dbReference type="Pfam" id="PF24809">
    <property type="entry name" value="DUF7708"/>
    <property type="match status" value="1"/>
</dbReference>
<feature type="domain" description="Nephrocystin 3-like N-terminal" evidence="4">
    <location>
        <begin position="351"/>
        <end position="509"/>
    </location>
</feature>
<protein>
    <recommendedName>
        <fullName evidence="7">Nacht domain protein</fullName>
    </recommendedName>
</protein>
<keyword evidence="6" id="KW-1185">Reference proteome</keyword>
<name>A0ABR3CML1_9PEZI</name>
<organism evidence="5 6">
    <name type="scientific">Diplodia seriata</name>
    <dbReference type="NCBI Taxonomy" id="420778"/>
    <lineage>
        <taxon>Eukaryota</taxon>
        <taxon>Fungi</taxon>
        <taxon>Dikarya</taxon>
        <taxon>Ascomycota</taxon>
        <taxon>Pezizomycotina</taxon>
        <taxon>Dothideomycetes</taxon>
        <taxon>Dothideomycetes incertae sedis</taxon>
        <taxon>Botryosphaeriales</taxon>
        <taxon>Botryosphaeriaceae</taxon>
        <taxon>Diplodia</taxon>
    </lineage>
</organism>